<dbReference type="PANTHER" id="PTHR21660:SF1">
    <property type="entry name" value="ACYL-COENZYME A THIOESTERASE 13"/>
    <property type="match status" value="1"/>
</dbReference>
<dbReference type="PANTHER" id="PTHR21660">
    <property type="entry name" value="THIOESTERASE SUPERFAMILY MEMBER-RELATED"/>
    <property type="match status" value="1"/>
</dbReference>
<dbReference type="InterPro" id="IPR029069">
    <property type="entry name" value="HotDog_dom_sf"/>
</dbReference>
<dbReference type="NCBIfam" id="TIGR00369">
    <property type="entry name" value="unchar_dom_1"/>
    <property type="match status" value="1"/>
</dbReference>
<dbReference type="EMBL" id="QIBX01000010">
    <property type="protein sequence ID" value="RNL39801.1"/>
    <property type="molecule type" value="Genomic_DNA"/>
</dbReference>
<evidence type="ECO:0000313" key="5">
    <source>
        <dbReference type="Proteomes" id="UP000269591"/>
    </source>
</evidence>
<evidence type="ECO:0000256" key="2">
    <source>
        <dbReference type="ARBA" id="ARBA00022801"/>
    </source>
</evidence>
<dbReference type="InterPro" id="IPR006683">
    <property type="entry name" value="Thioestr_dom"/>
</dbReference>
<dbReference type="RefSeq" id="WP_123208930.1">
    <property type="nucleotide sequence ID" value="NZ_JBHTHO010000003.1"/>
</dbReference>
<evidence type="ECO:0000256" key="1">
    <source>
        <dbReference type="ARBA" id="ARBA00008324"/>
    </source>
</evidence>
<dbReference type="Gene3D" id="3.10.129.10">
    <property type="entry name" value="Hotdog Thioesterase"/>
    <property type="match status" value="1"/>
</dbReference>
<gene>
    <name evidence="4" type="ORF">DMP06_06470</name>
</gene>
<keyword evidence="2" id="KW-0378">Hydrolase</keyword>
<reference evidence="5" key="1">
    <citation type="submission" date="2018-05" db="EMBL/GenBank/DDBJ databases">
        <title>Genome Sequencing of selected type strains of the family Eggerthellaceae.</title>
        <authorList>
            <person name="Danylec N."/>
            <person name="Stoll D.A."/>
            <person name="Doetsch A."/>
            <person name="Huch M."/>
        </authorList>
    </citation>
    <scope>NUCLEOTIDE SEQUENCE [LARGE SCALE GENOMIC DNA]</scope>
    <source>
        <strain evidence="5">DSM 24851</strain>
    </source>
</reference>
<dbReference type="Pfam" id="PF03061">
    <property type="entry name" value="4HBT"/>
    <property type="match status" value="1"/>
</dbReference>
<proteinExistence type="inferred from homology"/>
<evidence type="ECO:0000313" key="4">
    <source>
        <dbReference type="EMBL" id="RNL39801.1"/>
    </source>
</evidence>
<keyword evidence="5" id="KW-1185">Reference proteome</keyword>
<dbReference type="AlphaFoldDB" id="A0A3N0AY36"/>
<evidence type="ECO:0000259" key="3">
    <source>
        <dbReference type="Pfam" id="PF03061"/>
    </source>
</evidence>
<dbReference type="OrthoDB" id="3177782at2"/>
<protein>
    <recommendedName>
        <fullName evidence="3">Thioesterase domain-containing protein</fullName>
    </recommendedName>
</protein>
<feature type="domain" description="Thioesterase" evidence="3">
    <location>
        <begin position="48"/>
        <end position="120"/>
    </location>
</feature>
<dbReference type="InterPro" id="IPR039298">
    <property type="entry name" value="ACOT13"/>
</dbReference>
<dbReference type="SUPFAM" id="SSF54637">
    <property type="entry name" value="Thioesterase/thiol ester dehydrase-isomerase"/>
    <property type="match status" value="1"/>
</dbReference>
<organism evidence="4 5">
    <name type="scientific">Slackia equolifaciens</name>
    <dbReference type="NCBI Taxonomy" id="498718"/>
    <lineage>
        <taxon>Bacteria</taxon>
        <taxon>Bacillati</taxon>
        <taxon>Actinomycetota</taxon>
        <taxon>Coriobacteriia</taxon>
        <taxon>Eggerthellales</taxon>
        <taxon>Eggerthellaceae</taxon>
        <taxon>Slackia</taxon>
    </lineage>
</organism>
<dbReference type="GO" id="GO:0047617">
    <property type="term" value="F:fatty acyl-CoA hydrolase activity"/>
    <property type="evidence" value="ECO:0007669"/>
    <property type="project" value="InterPro"/>
</dbReference>
<dbReference type="InterPro" id="IPR003736">
    <property type="entry name" value="PAAI_dom"/>
</dbReference>
<comment type="caution">
    <text evidence="4">The sequence shown here is derived from an EMBL/GenBank/DDBJ whole genome shotgun (WGS) entry which is preliminary data.</text>
</comment>
<dbReference type="CDD" id="cd03443">
    <property type="entry name" value="PaaI_thioesterase"/>
    <property type="match status" value="1"/>
</dbReference>
<name>A0A3N0AY36_9ACTN</name>
<sequence length="141" mass="15515">MLDDFIVQYCKNDIRDLKGFDRTECISVELGHFVMRAHPDRGCVNDLGTVHGGFLLALADMAAAGAADSYGKSNATMTVSANFFRSVDVDVDYFDIEATAVHVGRRTMVIEVVMTRPDGKIAFKATYTMAVLGDELLPQTW</sequence>
<dbReference type="Proteomes" id="UP000269591">
    <property type="component" value="Unassembled WGS sequence"/>
</dbReference>
<comment type="similarity">
    <text evidence="1">Belongs to the thioesterase PaaI family.</text>
</comment>
<accession>A0A3N0AY36</accession>